<keyword evidence="8" id="KW-1185">Reference proteome</keyword>
<dbReference type="InterPro" id="IPR039425">
    <property type="entry name" value="RNA_pol_sigma-70-like"/>
</dbReference>
<dbReference type="GO" id="GO:0003677">
    <property type="term" value="F:DNA binding"/>
    <property type="evidence" value="ECO:0007669"/>
    <property type="project" value="InterPro"/>
</dbReference>
<feature type="domain" description="RNA polymerase sigma-70 region 2" evidence="5">
    <location>
        <begin position="25"/>
        <end position="90"/>
    </location>
</feature>
<dbReference type="CDD" id="cd06171">
    <property type="entry name" value="Sigma70_r4"/>
    <property type="match status" value="1"/>
</dbReference>
<dbReference type="InterPro" id="IPR013324">
    <property type="entry name" value="RNA_pol_sigma_r3/r4-like"/>
</dbReference>
<dbReference type="EMBL" id="FRBT01000009">
    <property type="protein sequence ID" value="SHM75014.1"/>
    <property type="molecule type" value="Genomic_DNA"/>
</dbReference>
<dbReference type="Pfam" id="PF08281">
    <property type="entry name" value="Sigma70_r4_2"/>
    <property type="match status" value="1"/>
</dbReference>
<protein>
    <submittedName>
        <fullName evidence="7">RNA polymerase sigma-70 factor, ECF subfamily</fullName>
    </submittedName>
</protein>
<evidence type="ECO:0000259" key="5">
    <source>
        <dbReference type="Pfam" id="PF04542"/>
    </source>
</evidence>
<comment type="similarity">
    <text evidence="1">Belongs to the sigma-70 factor family. ECF subfamily.</text>
</comment>
<dbReference type="NCBIfam" id="TIGR02985">
    <property type="entry name" value="Sig70_bacteroi1"/>
    <property type="match status" value="1"/>
</dbReference>
<dbReference type="SUPFAM" id="SSF88659">
    <property type="entry name" value="Sigma3 and sigma4 domains of RNA polymerase sigma factors"/>
    <property type="match status" value="1"/>
</dbReference>
<accession>A0A1M7LAB2</accession>
<evidence type="ECO:0000256" key="2">
    <source>
        <dbReference type="ARBA" id="ARBA00023015"/>
    </source>
</evidence>
<keyword evidence="3" id="KW-0731">Sigma factor</keyword>
<dbReference type="InterPro" id="IPR036388">
    <property type="entry name" value="WH-like_DNA-bd_sf"/>
</dbReference>
<evidence type="ECO:0000256" key="1">
    <source>
        <dbReference type="ARBA" id="ARBA00010641"/>
    </source>
</evidence>
<evidence type="ECO:0000256" key="4">
    <source>
        <dbReference type="ARBA" id="ARBA00023163"/>
    </source>
</evidence>
<feature type="domain" description="RNA polymerase sigma factor 70 region 4 type 2" evidence="6">
    <location>
        <begin position="126"/>
        <end position="178"/>
    </location>
</feature>
<dbReference type="Proteomes" id="UP000184028">
    <property type="component" value="Unassembled WGS sequence"/>
</dbReference>
<dbReference type="NCBIfam" id="TIGR02937">
    <property type="entry name" value="sigma70-ECF"/>
    <property type="match status" value="1"/>
</dbReference>
<name>A0A1M7LAB2_9FLAO</name>
<dbReference type="PANTHER" id="PTHR43133:SF46">
    <property type="entry name" value="RNA POLYMERASE SIGMA-70 FACTOR ECF SUBFAMILY"/>
    <property type="match status" value="1"/>
</dbReference>
<dbReference type="AlphaFoldDB" id="A0A1M7LAB2"/>
<dbReference type="RefSeq" id="WP_068840519.1">
    <property type="nucleotide sequence ID" value="NZ_FRBT01000009.1"/>
</dbReference>
<dbReference type="OrthoDB" id="665981at2"/>
<evidence type="ECO:0000256" key="3">
    <source>
        <dbReference type="ARBA" id="ARBA00023082"/>
    </source>
</evidence>
<evidence type="ECO:0000313" key="7">
    <source>
        <dbReference type="EMBL" id="SHM75014.1"/>
    </source>
</evidence>
<dbReference type="InterPro" id="IPR014327">
    <property type="entry name" value="RNA_pol_sigma70_bacteroid"/>
</dbReference>
<keyword evidence="2" id="KW-0805">Transcription regulation</keyword>
<evidence type="ECO:0000313" key="8">
    <source>
        <dbReference type="Proteomes" id="UP000184028"/>
    </source>
</evidence>
<dbReference type="STRING" id="946677.SAMN05444484_10926"/>
<gene>
    <name evidence="7" type="ORF">SAMN05444484_10926</name>
</gene>
<keyword evidence="4" id="KW-0804">Transcription</keyword>
<dbReference type="InterPro" id="IPR013249">
    <property type="entry name" value="RNA_pol_sigma70_r4_t2"/>
</dbReference>
<sequence length="187" mass="22366">MYKGFTDEQLVELLKQGKDKAFDELYFRYRDLLVRFVYVRMKSVPISEEIVQEVFTTIWERRKTLVIQKKFSAYIYTSVRYVTLDYIKSHTVTDQYIKEVSDRSSNDYTNNNNATEDSIYYEELQQAVDKATSLLPKKSKEVFILSRIKQYSNKEIAEELNVSHETVKYHIAYALKFMRNFLGEFNY</sequence>
<dbReference type="Gene3D" id="1.10.10.10">
    <property type="entry name" value="Winged helix-like DNA-binding domain superfamily/Winged helix DNA-binding domain"/>
    <property type="match status" value="1"/>
</dbReference>
<dbReference type="InterPro" id="IPR013325">
    <property type="entry name" value="RNA_pol_sigma_r2"/>
</dbReference>
<proteinExistence type="inferred from homology"/>
<dbReference type="InterPro" id="IPR007627">
    <property type="entry name" value="RNA_pol_sigma70_r2"/>
</dbReference>
<organism evidence="7 8">
    <name type="scientific">Flavobacterium chilense</name>
    <dbReference type="NCBI Taxonomy" id="946677"/>
    <lineage>
        <taxon>Bacteria</taxon>
        <taxon>Pseudomonadati</taxon>
        <taxon>Bacteroidota</taxon>
        <taxon>Flavobacteriia</taxon>
        <taxon>Flavobacteriales</taxon>
        <taxon>Flavobacteriaceae</taxon>
        <taxon>Flavobacterium</taxon>
    </lineage>
</organism>
<dbReference type="PANTHER" id="PTHR43133">
    <property type="entry name" value="RNA POLYMERASE ECF-TYPE SIGMA FACTO"/>
    <property type="match status" value="1"/>
</dbReference>
<reference evidence="8" key="1">
    <citation type="submission" date="2016-11" db="EMBL/GenBank/DDBJ databases">
        <authorList>
            <person name="Varghese N."/>
            <person name="Submissions S."/>
        </authorList>
    </citation>
    <scope>NUCLEOTIDE SEQUENCE [LARGE SCALE GENOMIC DNA]</scope>
    <source>
        <strain evidence="8">DSM 24724</strain>
    </source>
</reference>
<dbReference type="Gene3D" id="1.10.1740.10">
    <property type="match status" value="1"/>
</dbReference>
<dbReference type="GO" id="GO:0006352">
    <property type="term" value="P:DNA-templated transcription initiation"/>
    <property type="evidence" value="ECO:0007669"/>
    <property type="project" value="InterPro"/>
</dbReference>
<evidence type="ECO:0000259" key="6">
    <source>
        <dbReference type="Pfam" id="PF08281"/>
    </source>
</evidence>
<dbReference type="Pfam" id="PF04542">
    <property type="entry name" value="Sigma70_r2"/>
    <property type="match status" value="1"/>
</dbReference>
<dbReference type="SUPFAM" id="SSF88946">
    <property type="entry name" value="Sigma2 domain of RNA polymerase sigma factors"/>
    <property type="match status" value="1"/>
</dbReference>
<dbReference type="GO" id="GO:0016987">
    <property type="term" value="F:sigma factor activity"/>
    <property type="evidence" value="ECO:0007669"/>
    <property type="project" value="UniProtKB-KW"/>
</dbReference>
<dbReference type="InterPro" id="IPR014284">
    <property type="entry name" value="RNA_pol_sigma-70_dom"/>
</dbReference>